<protein>
    <submittedName>
        <fullName evidence="6">ShlB/FhaC/HecB family hemolysin secretion/activation protein</fullName>
    </submittedName>
</protein>
<evidence type="ECO:0000259" key="5">
    <source>
        <dbReference type="Pfam" id="PF08479"/>
    </source>
</evidence>
<dbReference type="InterPro" id="IPR051544">
    <property type="entry name" value="TPS_OM_transporter"/>
</dbReference>
<reference evidence="6 7" key="1">
    <citation type="submission" date="2020-08" db="EMBL/GenBank/DDBJ databases">
        <title>A Genomic Blueprint of the Chicken Gut Microbiome.</title>
        <authorList>
            <person name="Gilroy R."/>
            <person name="Ravi A."/>
            <person name="Getino M."/>
            <person name="Pursley I."/>
            <person name="Horton D.L."/>
            <person name="Alikhan N.-F."/>
            <person name="Baker D."/>
            <person name="Gharbi K."/>
            <person name="Hall N."/>
            <person name="Watson M."/>
            <person name="Adriaenssens E.M."/>
            <person name="Foster-Nyarko E."/>
            <person name="Jarju S."/>
            <person name="Secka A."/>
            <person name="Antonio M."/>
            <person name="Oren A."/>
            <person name="Chaudhuri R."/>
            <person name="La Ragione R.M."/>
            <person name="Hildebrand F."/>
            <person name="Pallen M.J."/>
        </authorList>
    </citation>
    <scope>NUCLEOTIDE SEQUENCE [LARGE SCALE GENOMIC DNA]</scope>
    <source>
        <strain evidence="6 7">Sa2CVA6</strain>
    </source>
</reference>
<comment type="caution">
    <text evidence="6">The sequence shown here is derived from an EMBL/GenBank/DDBJ whole genome shotgun (WGS) entry which is preliminary data.</text>
</comment>
<evidence type="ECO:0000259" key="4">
    <source>
        <dbReference type="Pfam" id="PF03865"/>
    </source>
</evidence>
<proteinExistence type="predicted"/>
<keyword evidence="1" id="KW-1134">Transmembrane beta strand</keyword>
<dbReference type="Proteomes" id="UP000634919">
    <property type="component" value="Unassembled WGS sequence"/>
</dbReference>
<gene>
    <name evidence="6" type="ORF">H9646_00650</name>
</gene>
<sequence>MQVNRIDISGVKTIAFDDVAALFQPLSGQQASIEQLAAAATQATALYHKAGFPLSFFYLPEQSFDQGIVKVIAVEGHISRVEVTGDTGKSGALLAQLTQPLLESRPLEGEVFTKQTLLMARMLSLQVGAQAAMPTTTDGATPLLLNVKQDPIVFTVGADLRQGDPKAVANLTLNDPLWAGSQWQLSSLIDDPKDERFISLSMNQWLNAQGTTLQASISDFKGHDNFLGNTLQDVTTQRKAELVVMHPLQLSSTGSTVIGAGFFGLNYQKTYNFPDLGIELNSREKVRALQAHLIWQKTSPQSQQNLSASFTQGLNIWGAGWKNLNNANLVNSINPAKFDFSRLSMDYAVRWRFLNQMGLAMGVGGQYTPHSLPISERVAFGGARYGRGYRAGEAAGDQGLGVSLEINRHFPIKDGKWLKHWEPYLMYEHAKTWFHASDFMGQKLRSSSFGIRLGDNRYYALDLAVSKPQGDKSPYNPEQKVRYSLSLTYQLDL</sequence>
<dbReference type="Pfam" id="PF03865">
    <property type="entry name" value="ShlB"/>
    <property type="match status" value="1"/>
</dbReference>
<evidence type="ECO:0000256" key="2">
    <source>
        <dbReference type="ARBA" id="ARBA00022692"/>
    </source>
</evidence>
<dbReference type="Gene3D" id="2.40.160.50">
    <property type="entry name" value="membrane protein fhac: a member of the omp85/tpsb transporter family"/>
    <property type="match status" value="1"/>
</dbReference>
<dbReference type="Gene3D" id="3.10.20.310">
    <property type="entry name" value="membrane protein fhac"/>
    <property type="match status" value="1"/>
</dbReference>
<name>A0ABR8S7C4_9BURK</name>
<feature type="domain" description="Polypeptide-transport-associated ShlB-type" evidence="5">
    <location>
        <begin position="2"/>
        <end position="76"/>
    </location>
</feature>
<accession>A0ABR8S7C4</accession>
<dbReference type="PANTHER" id="PTHR34597:SF6">
    <property type="entry name" value="BLR6126 PROTEIN"/>
    <property type="match status" value="1"/>
</dbReference>
<dbReference type="Pfam" id="PF08479">
    <property type="entry name" value="POTRA_2"/>
    <property type="match status" value="1"/>
</dbReference>
<dbReference type="PANTHER" id="PTHR34597">
    <property type="entry name" value="SLR1661 PROTEIN"/>
    <property type="match status" value="1"/>
</dbReference>
<dbReference type="InterPro" id="IPR013686">
    <property type="entry name" value="Polypept-transport_assoc_ShlB"/>
</dbReference>
<evidence type="ECO:0000313" key="6">
    <source>
        <dbReference type="EMBL" id="MBD7958979.1"/>
    </source>
</evidence>
<keyword evidence="1" id="KW-0472">Membrane</keyword>
<evidence type="ECO:0000256" key="3">
    <source>
        <dbReference type="ARBA" id="ARBA00023237"/>
    </source>
</evidence>
<organism evidence="6 7">
    <name type="scientific">Comamonas avium</name>
    <dbReference type="NCBI Taxonomy" id="2762231"/>
    <lineage>
        <taxon>Bacteria</taxon>
        <taxon>Pseudomonadati</taxon>
        <taxon>Pseudomonadota</taxon>
        <taxon>Betaproteobacteria</taxon>
        <taxon>Burkholderiales</taxon>
        <taxon>Comamonadaceae</taxon>
        <taxon>Comamonas</taxon>
    </lineage>
</organism>
<keyword evidence="2" id="KW-0812">Transmembrane</keyword>
<dbReference type="EMBL" id="JACSQK010000001">
    <property type="protein sequence ID" value="MBD7958979.1"/>
    <property type="molecule type" value="Genomic_DNA"/>
</dbReference>
<keyword evidence="7" id="KW-1185">Reference proteome</keyword>
<evidence type="ECO:0000313" key="7">
    <source>
        <dbReference type="Proteomes" id="UP000634919"/>
    </source>
</evidence>
<keyword evidence="3" id="KW-0998">Cell outer membrane</keyword>
<feature type="domain" description="Haemolysin activator HlyB C-terminal" evidence="4">
    <location>
        <begin position="164"/>
        <end position="451"/>
    </location>
</feature>
<dbReference type="InterPro" id="IPR005565">
    <property type="entry name" value="Hemolysn_activator_HlyB_C"/>
</dbReference>
<evidence type="ECO:0000256" key="1">
    <source>
        <dbReference type="ARBA" id="ARBA00022452"/>
    </source>
</evidence>